<dbReference type="InterPro" id="IPR029063">
    <property type="entry name" value="SAM-dependent_MTases_sf"/>
</dbReference>
<keyword evidence="3" id="KW-1185">Reference proteome</keyword>
<dbReference type="AlphaFoldDB" id="A0AAE3GCP6"/>
<dbReference type="GO" id="GO:0032259">
    <property type="term" value="P:methylation"/>
    <property type="evidence" value="ECO:0007669"/>
    <property type="project" value="UniProtKB-KW"/>
</dbReference>
<accession>A0AAE3GCP6</accession>
<dbReference type="Pfam" id="PF08241">
    <property type="entry name" value="Methyltransf_11"/>
    <property type="match status" value="1"/>
</dbReference>
<dbReference type="PROSITE" id="PS50914">
    <property type="entry name" value="BON"/>
    <property type="match status" value="1"/>
</dbReference>
<name>A0AAE3GCP6_9PSEU</name>
<keyword evidence="2" id="KW-0808">Transferase</keyword>
<dbReference type="Proteomes" id="UP001206128">
    <property type="component" value="Unassembled WGS sequence"/>
</dbReference>
<evidence type="ECO:0000313" key="3">
    <source>
        <dbReference type="Proteomes" id="UP001206128"/>
    </source>
</evidence>
<evidence type="ECO:0000259" key="1">
    <source>
        <dbReference type="PROSITE" id="PS50914"/>
    </source>
</evidence>
<dbReference type="CDD" id="cd02440">
    <property type="entry name" value="AdoMet_MTases"/>
    <property type="match status" value="1"/>
</dbReference>
<dbReference type="SUPFAM" id="SSF53335">
    <property type="entry name" value="S-adenosyl-L-methionine-dependent methyltransferases"/>
    <property type="match status" value="1"/>
</dbReference>
<keyword evidence="2" id="KW-0489">Methyltransferase</keyword>
<evidence type="ECO:0000313" key="2">
    <source>
        <dbReference type="EMBL" id="MCP2163753.1"/>
    </source>
</evidence>
<dbReference type="InterPro" id="IPR007055">
    <property type="entry name" value="BON_dom"/>
</dbReference>
<dbReference type="Gene3D" id="3.40.50.150">
    <property type="entry name" value="Vaccinia Virus protein VP39"/>
    <property type="match status" value="1"/>
</dbReference>
<reference evidence="2" key="1">
    <citation type="submission" date="2022-06" db="EMBL/GenBank/DDBJ databases">
        <title>Genomic Encyclopedia of Archaeal and Bacterial Type Strains, Phase II (KMG-II): from individual species to whole genera.</title>
        <authorList>
            <person name="Goeker M."/>
        </authorList>
    </citation>
    <scope>NUCLEOTIDE SEQUENCE</scope>
    <source>
        <strain evidence="2">DSM 43935</strain>
    </source>
</reference>
<feature type="domain" description="BON" evidence="1">
    <location>
        <begin position="16"/>
        <end position="84"/>
    </location>
</feature>
<dbReference type="EMBL" id="JAMTCK010000001">
    <property type="protein sequence ID" value="MCP2163753.1"/>
    <property type="molecule type" value="Genomic_DNA"/>
</dbReference>
<dbReference type="Pfam" id="PF04972">
    <property type="entry name" value="BON"/>
    <property type="match status" value="1"/>
</dbReference>
<dbReference type="Gene3D" id="3.30.1340.30">
    <property type="match status" value="1"/>
</dbReference>
<dbReference type="RefSeq" id="WP_253766666.1">
    <property type="nucleotide sequence ID" value="NZ_JAMTCK010000001.1"/>
</dbReference>
<dbReference type="GO" id="GO:0008757">
    <property type="term" value="F:S-adenosylmethionine-dependent methyltransferase activity"/>
    <property type="evidence" value="ECO:0007669"/>
    <property type="project" value="InterPro"/>
</dbReference>
<dbReference type="InterPro" id="IPR013216">
    <property type="entry name" value="Methyltransf_11"/>
</dbReference>
<comment type="caution">
    <text evidence="2">The sequence shown here is derived from an EMBL/GenBank/DDBJ whole genome shotgun (WGS) entry which is preliminary data.</text>
</comment>
<protein>
    <submittedName>
        <fullName evidence="2">SAM-depedendent methyltransferase</fullName>
    </submittedName>
</protein>
<proteinExistence type="predicted"/>
<sequence>MTIAQGPPAPERLRLRDRFLERAVRDLLKHDARVRGLDVEARFAGGVAHLTGEVDQPEQLDAVRELVGQLHGVFGVWDRVRVAGRAPVVLDLGSGGTKQYPSNIGVDRWNAGAVDVLADVSRPLPFADACVDRVFVVHVLEHLIDFLPLVDECHRVLRPNGVLHVISPWWRYVNAVADPTHVRLLDVQTIKGICARPGSDRHWYPLHAGCDGATIFADLRPVRDGRERADQVQLARFFD</sequence>
<gene>
    <name evidence="2" type="ORF">LX83_000593</name>
</gene>
<organism evidence="2 3">
    <name type="scientific">Goodfellowiella coeruleoviolacea</name>
    <dbReference type="NCBI Taxonomy" id="334858"/>
    <lineage>
        <taxon>Bacteria</taxon>
        <taxon>Bacillati</taxon>
        <taxon>Actinomycetota</taxon>
        <taxon>Actinomycetes</taxon>
        <taxon>Pseudonocardiales</taxon>
        <taxon>Pseudonocardiaceae</taxon>
        <taxon>Goodfellowiella</taxon>
    </lineage>
</organism>